<dbReference type="SUPFAM" id="SSF53850">
    <property type="entry name" value="Periplasmic binding protein-like II"/>
    <property type="match status" value="1"/>
</dbReference>
<keyword evidence="8" id="KW-0547">Nucleotide-binding</keyword>
<dbReference type="Pfam" id="PF00497">
    <property type="entry name" value="SBP_bac_3"/>
    <property type="match status" value="1"/>
</dbReference>
<evidence type="ECO:0000256" key="8">
    <source>
        <dbReference type="ARBA" id="ARBA00022741"/>
    </source>
</evidence>
<dbReference type="GO" id="GO:0045121">
    <property type="term" value="C:membrane raft"/>
    <property type="evidence" value="ECO:0007669"/>
    <property type="project" value="UniProtKB-SubCell"/>
</dbReference>
<dbReference type="Proteomes" id="UP000184050">
    <property type="component" value="Unassembled WGS sequence"/>
</dbReference>
<evidence type="ECO:0000256" key="10">
    <source>
        <dbReference type="ARBA" id="ARBA00022840"/>
    </source>
</evidence>
<dbReference type="SMART" id="SM00388">
    <property type="entry name" value="HisKA"/>
    <property type="match status" value="1"/>
</dbReference>
<dbReference type="PANTHER" id="PTHR43711:SF31">
    <property type="entry name" value="HISTIDINE KINASE"/>
    <property type="match status" value="1"/>
</dbReference>
<dbReference type="FunFam" id="1.10.287.130:FF:000001">
    <property type="entry name" value="Two-component sensor histidine kinase"/>
    <property type="match status" value="1"/>
</dbReference>
<dbReference type="PROSITE" id="PS50109">
    <property type="entry name" value="HIS_KIN"/>
    <property type="match status" value="1"/>
</dbReference>
<dbReference type="SMART" id="SM00062">
    <property type="entry name" value="PBPb"/>
    <property type="match status" value="1"/>
</dbReference>
<dbReference type="Gene3D" id="3.40.190.10">
    <property type="entry name" value="Periplasmic binding protein-like II"/>
    <property type="match status" value="2"/>
</dbReference>
<protein>
    <recommendedName>
        <fullName evidence="4">histidine kinase</fullName>
        <ecNumber evidence="4">2.7.13.3</ecNumber>
    </recommendedName>
</protein>
<feature type="domain" description="Histidine kinase" evidence="15">
    <location>
        <begin position="325"/>
        <end position="543"/>
    </location>
</feature>
<evidence type="ECO:0000256" key="5">
    <source>
        <dbReference type="ARBA" id="ARBA00022475"/>
    </source>
</evidence>
<keyword evidence="14" id="KW-0732">Signal</keyword>
<dbReference type="SUPFAM" id="SSF47384">
    <property type="entry name" value="Homodimeric domain of signal transducing histidine kinase"/>
    <property type="match status" value="1"/>
</dbReference>
<keyword evidence="11" id="KW-0902">Two-component regulatory system</keyword>
<dbReference type="InterPro" id="IPR050736">
    <property type="entry name" value="Sensor_HK_Regulatory"/>
</dbReference>
<dbReference type="Pfam" id="PF00512">
    <property type="entry name" value="HisKA"/>
    <property type="match status" value="1"/>
</dbReference>
<evidence type="ECO:0000256" key="6">
    <source>
        <dbReference type="ARBA" id="ARBA00022553"/>
    </source>
</evidence>
<dbReference type="GO" id="GO:0005524">
    <property type="term" value="F:ATP binding"/>
    <property type="evidence" value="ECO:0007669"/>
    <property type="project" value="UniProtKB-KW"/>
</dbReference>
<evidence type="ECO:0000256" key="13">
    <source>
        <dbReference type="SAM" id="Phobius"/>
    </source>
</evidence>
<evidence type="ECO:0000256" key="14">
    <source>
        <dbReference type="SAM" id="SignalP"/>
    </source>
</evidence>
<comment type="catalytic activity">
    <reaction evidence="1">
        <text>ATP + protein L-histidine = ADP + protein N-phospho-L-histidine.</text>
        <dbReference type="EC" id="2.7.13.3"/>
    </reaction>
</comment>
<dbReference type="InterPro" id="IPR005467">
    <property type="entry name" value="His_kinase_dom"/>
</dbReference>
<dbReference type="Gene3D" id="3.30.565.10">
    <property type="entry name" value="Histidine kinase-like ATPase, C-terminal domain"/>
    <property type="match status" value="1"/>
</dbReference>
<proteinExistence type="predicted"/>
<accession>A0A1M6JWI4</accession>
<feature type="transmembrane region" description="Helical" evidence="13">
    <location>
        <begin position="258"/>
        <end position="280"/>
    </location>
</feature>
<dbReference type="SUPFAM" id="SSF55874">
    <property type="entry name" value="ATPase domain of HSP90 chaperone/DNA topoisomerase II/histidine kinase"/>
    <property type="match status" value="1"/>
</dbReference>
<evidence type="ECO:0000256" key="12">
    <source>
        <dbReference type="ARBA" id="ARBA00023136"/>
    </source>
</evidence>
<comment type="subcellular location">
    <subcellularLocation>
        <location evidence="2">Cell membrane</location>
    </subcellularLocation>
    <subcellularLocation>
        <location evidence="3">Membrane raft</location>
        <topology evidence="3">Multi-pass membrane protein</topology>
    </subcellularLocation>
</comment>
<dbReference type="InterPro" id="IPR036890">
    <property type="entry name" value="HATPase_C_sf"/>
</dbReference>
<evidence type="ECO:0000256" key="2">
    <source>
        <dbReference type="ARBA" id="ARBA00004236"/>
    </source>
</evidence>
<reference evidence="16 17" key="1">
    <citation type="submission" date="2016-11" db="EMBL/GenBank/DDBJ databases">
        <authorList>
            <person name="Jaros S."/>
            <person name="Januszkiewicz K."/>
            <person name="Wedrychowicz H."/>
        </authorList>
    </citation>
    <scope>NUCLEOTIDE SEQUENCE [LARGE SCALE GENOMIC DNA]</scope>
    <source>
        <strain evidence="16 17">DSM 27063</strain>
    </source>
</reference>
<evidence type="ECO:0000256" key="11">
    <source>
        <dbReference type="ARBA" id="ARBA00023012"/>
    </source>
</evidence>
<dbReference type="InterPro" id="IPR003661">
    <property type="entry name" value="HisK_dim/P_dom"/>
</dbReference>
<dbReference type="AlphaFoldDB" id="A0A1M6JWI4"/>
<keyword evidence="13" id="KW-0812">Transmembrane</keyword>
<dbReference type="GO" id="GO:0005886">
    <property type="term" value="C:plasma membrane"/>
    <property type="evidence" value="ECO:0007669"/>
    <property type="project" value="UniProtKB-SubCell"/>
</dbReference>
<keyword evidence="7" id="KW-0808">Transferase</keyword>
<keyword evidence="9 16" id="KW-0418">Kinase</keyword>
<dbReference type="InterPro" id="IPR001638">
    <property type="entry name" value="Solute-binding_3/MltF_N"/>
</dbReference>
<keyword evidence="5" id="KW-1003">Cell membrane</keyword>
<keyword evidence="13" id="KW-1133">Transmembrane helix</keyword>
<evidence type="ECO:0000313" key="17">
    <source>
        <dbReference type="Proteomes" id="UP000184050"/>
    </source>
</evidence>
<keyword evidence="17" id="KW-1185">Reference proteome</keyword>
<dbReference type="CDD" id="cd00082">
    <property type="entry name" value="HisKA"/>
    <property type="match status" value="1"/>
</dbReference>
<dbReference type="CDD" id="cd16922">
    <property type="entry name" value="HATPase_EvgS-ArcB-TorS-like"/>
    <property type="match status" value="1"/>
</dbReference>
<dbReference type="PRINTS" id="PR00344">
    <property type="entry name" value="BCTRLSENSOR"/>
</dbReference>
<dbReference type="Pfam" id="PF02518">
    <property type="entry name" value="HATPase_c"/>
    <property type="match status" value="1"/>
</dbReference>
<dbReference type="InterPro" id="IPR036097">
    <property type="entry name" value="HisK_dim/P_sf"/>
</dbReference>
<dbReference type="EMBL" id="FQZE01000021">
    <property type="protein sequence ID" value="SHJ51026.1"/>
    <property type="molecule type" value="Genomic_DNA"/>
</dbReference>
<dbReference type="FunFam" id="3.30.565.10:FF:000023">
    <property type="entry name" value="PAS domain-containing sensor histidine kinase"/>
    <property type="match status" value="1"/>
</dbReference>
<keyword evidence="12 13" id="KW-0472">Membrane</keyword>
<dbReference type="EC" id="2.7.13.3" evidence="4"/>
<evidence type="ECO:0000313" key="16">
    <source>
        <dbReference type="EMBL" id="SHJ51026.1"/>
    </source>
</evidence>
<dbReference type="SMART" id="SM00387">
    <property type="entry name" value="HATPase_c"/>
    <property type="match status" value="1"/>
</dbReference>
<name>A0A1M6JWI4_9BACT</name>
<organism evidence="16 17">
    <name type="scientific">Tangfeifania diversioriginum</name>
    <dbReference type="NCBI Taxonomy" id="1168035"/>
    <lineage>
        <taxon>Bacteria</taxon>
        <taxon>Pseudomonadati</taxon>
        <taxon>Bacteroidota</taxon>
        <taxon>Bacteroidia</taxon>
        <taxon>Marinilabiliales</taxon>
        <taxon>Prolixibacteraceae</taxon>
        <taxon>Tangfeifania</taxon>
    </lineage>
</organism>
<evidence type="ECO:0000256" key="7">
    <source>
        <dbReference type="ARBA" id="ARBA00022679"/>
    </source>
</evidence>
<evidence type="ECO:0000256" key="3">
    <source>
        <dbReference type="ARBA" id="ARBA00004314"/>
    </source>
</evidence>
<dbReference type="InterPro" id="IPR004358">
    <property type="entry name" value="Sig_transdc_His_kin-like_C"/>
</dbReference>
<gene>
    <name evidence="16" type="ORF">SAMN05444280_12157</name>
</gene>
<keyword evidence="6" id="KW-0597">Phosphoprotein</keyword>
<evidence type="ECO:0000256" key="9">
    <source>
        <dbReference type="ARBA" id="ARBA00022777"/>
    </source>
</evidence>
<evidence type="ECO:0000256" key="4">
    <source>
        <dbReference type="ARBA" id="ARBA00012438"/>
    </source>
</evidence>
<dbReference type="RefSeq" id="WP_073170401.1">
    <property type="nucleotide sequence ID" value="NZ_FQZE01000021.1"/>
</dbReference>
<feature type="signal peptide" evidence="14">
    <location>
        <begin position="1"/>
        <end position="21"/>
    </location>
</feature>
<dbReference type="STRING" id="1168035.SAMN05444280_12157"/>
<dbReference type="PANTHER" id="PTHR43711">
    <property type="entry name" value="TWO-COMPONENT HISTIDINE KINASE"/>
    <property type="match status" value="1"/>
</dbReference>
<evidence type="ECO:0000259" key="15">
    <source>
        <dbReference type="PROSITE" id="PS50109"/>
    </source>
</evidence>
<evidence type="ECO:0000256" key="1">
    <source>
        <dbReference type="ARBA" id="ARBA00000085"/>
    </source>
</evidence>
<dbReference type="OrthoDB" id="9796457at2"/>
<dbReference type="InterPro" id="IPR003594">
    <property type="entry name" value="HATPase_dom"/>
</dbReference>
<dbReference type="Gene3D" id="1.10.287.130">
    <property type="match status" value="1"/>
</dbReference>
<sequence length="546" mass="62276">MPKIVFALFCLAILLSSKSFGQIKVGISNNYPPYNYINAEGELVGFNVDILKAIEDIYHLDLEIVSDSWENINHAIENNEIQAIAGAHYPGHPDANYLYSRSVIQTSHCFLYNTKNHKKFSQEVLRTTSRPVVALWENDVLTHYVRSINPNTEFIFVTSYTQLLDALEREEVLCAISQKIAGIYHAKELGKDYIYSSDNKVLERNMGFKISKNSEQFARTIDNGLEIIMANGEYQRIYDKWIKNYNITHHGWDYYSRYFLIAAIIAGGIISLLFIVNQILHKRVRAKTMDLQHQLELNSQIMKELEEQKIKAEESDRMKSAFLANMSHEIRTPMNGILGFTHLLKSHENSKNEQEEFIELIEQSGERMLTTINNIIDISKIEAGIESVKIDEVDIKKVVNDLYQFFNPEIRARNLKFNVRENGTYSSRPFFTDAYKLNSILMNLVKNAVKFTSKGSITIGYSWNGEEADFFVEDTGKGIPPEKMKAIFSHFVQADLSHNRGFEGSGLGLSISKGYVEMLNGKIHAESEPGKGSTFFVVIPNGQPDQ</sequence>
<dbReference type="GO" id="GO:0000155">
    <property type="term" value="F:phosphorelay sensor kinase activity"/>
    <property type="evidence" value="ECO:0007669"/>
    <property type="project" value="InterPro"/>
</dbReference>
<feature type="chain" id="PRO_5012093343" description="histidine kinase" evidence="14">
    <location>
        <begin position="22"/>
        <end position="546"/>
    </location>
</feature>
<keyword evidence="10" id="KW-0067">ATP-binding</keyword>